<dbReference type="InterPro" id="IPR029012">
    <property type="entry name" value="Helix_hairpin_bin_sf"/>
</dbReference>
<dbReference type="eggNOG" id="KOG3270">
    <property type="taxonomic scope" value="Eukaryota"/>
</dbReference>
<keyword evidence="10" id="KW-1185">Reference proteome</keyword>
<evidence type="ECO:0000256" key="7">
    <source>
        <dbReference type="SAM" id="MobiDB-lite"/>
    </source>
</evidence>
<dbReference type="Gene3D" id="1.10.287.660">
    <property type="entry name" value="Helix hairpin bin"/>
    <property type="match status" value="1"/>
</dbReference>
<evidence type="ECO:0000313" key="10">
    <source>
        <dbReference type="Proteomes" id="UP000053201"/>
    </source>
</evidence>
<protein>
    <recommendedName>
        <fullName evidence="8">VPS37 C-terminal domain-containing protein</fullName>
    </recommendedName>
</protein>
<dbReference type="GO" id="GO:0006623">
    <property type="term" value="P:protein targeting to vacuole"/>
    <property type="evidence" value="ECO:0007669"/>
    <property type="project" value="TreeGrafter"/>
</dbReference>
<dbReference type="GO" id="GO:0043162">
    <property type="term" value="P:ubiquitin-dependent protein catabolic process via the multivesicular body sorting pathway"/>
    <property type="evidence" value="ECO:0007669"/>
    <property type="project" value="UniProtKB-ARBA"/>
</dbReference>
<evidence type="ECO:0000256" key="4">
    <source>
        <dbReference type="ARBA" id="ARBA00022753"/>
    </source>
</evidence>
<dbReference type="PROSITE" id="PS51314">
    <property type="entry name" value="VPS37_C"/>
    <property type="match status" value="1"/>
</dbReference>
<comment type="subcellular location">
    <subcellularLocation>
        <location evidence="1">Endosome</location>
    </subcellularLocation>
</comment>
<dbReference type="CDD" id="cd11685">
    <property type="entry name" value="UEV_TSG101-like"/>
    <property type="match status" value="1"/>
</dbReference>
<dbReference type="InterPro" id="IPR037202">
    <property type="entry name" value="ESCRT_assembly_dom"/>
</dbReference>
<evidence type="ECO:0000256" key="3">
    <source>
        <dbReference type="ARBA" id="ARBA00022448"/>
    </source>
</evidence>
<dbReference type="SUPFAM" id="SSF54495">
    <property type="entry name" value="UBC-like"/>
    <property type="match status" value="1"/>
</dbReference>
<dbReference type="GeneID" id="27684514"/>
<evidence type="ECO:0000256" key="5">
    <source>
        <dbReference type="ARBA" id="ARBA00022927"/>
    </source>
</evidence>
<keyword evidence="4" id="KW-0967">Endosome</keyword>
<feature type="domain" description="VPS37 C-terminal" evidence="8">
    <location>
        <begin position="240"/>
        <end position="321"/>
    </location>
</feature>
<dbReference type="VEuPathDB" id="FungiDB:SPPG_00807"/>
<evidence type="ECO:0000256" key="2">
    <source>
        <dbReference type="ARBA" id="ARBA00007617"/>
    </source>
</evidence>
<accession>A0A0L0HVK5</accession>
<evidence type="ECO:0000256" key="6">
    <source>
        <dbReference type="PROSITE-ProRule" id="PRU00646"/>
    </source>
</evidence>
<reference evidence="9 10" key="1">
    <citation type="submission" date="2009-08" db="EMBL/GenBank/DDBJ databases">
        <title>The Genome Sequence of Spizellomyces punctatus strain DAOM BR117.</title>
        <authorList>
            <consortium name="The Broad Institute Genome Sequencing Platform"/>
            <person name="Russ C."/>
            <person name="Cuomo C."/>
            <person name="Shea T."/>
            <person name="Young S.K."/>
            <person name="Zeng Q."/>
            <person name="Koehrsen M."/>
            <person name="Haas B."/>
            <person name="Borodovsky M."/>
            <person name="Guigo R."/>
            <person name="Alvarado L."/>
            <person name="Berlin A."/>
            <person name="Bochicchio J."/>
            <person name="Borenstein D."/>
            <person name="Chapman S."/>
            <person name="Chen Z."/>
            <person name="Engels R."/>
            <person name="Freedman E."/>
            <person name="Gellesch M."/>
            <person name="Goldberg J."/>
            <person name="Griggs A."/>
            <person name="Gujja S."/>
            <person name="Heiman D."/>
            <person name="Hepburn T."/>
            <person name="Howarth C."/>
            <person name="Jen D."/>
            <person name="Larson L."/>
            <person name="Lewis B."/>
            <person name="Mehta T."/>
            <person name="Park D."/>
            <person name="Pearson M."/>
            <person name="Roberts A."/>
            <person name="Saif S."/>
            <person name="Shenoy N."/>
            <person name="Sisk P."/>
            <person name="Stolte C."/>
            <person name="Sykes S."/>
            <person name="Thomson T."/>
            <person name="Walk T."/>
            <person name="White J."/>
            <person name="Yandava C."/>
            <person name="Burger G."/>
            <person name="Gray M.W."/>
            <person name="Holland P.W.H."/>
            <person name="King N."/>
            <person name="Lang F.B.F."/>
            <person name="Roger A.J."/>
            <person name="Ruiz-Trillo I."/>
            <person name="Lander E."/>
            <person name="Nusbaum C."/>
        </authorList>
    </citation>
    <scope>NUCLEOTIDE SEQUENCE [LARGE SCALE GENOMIC DNA]</scope>
    <source>
        <strain evidence="9 10">DAOM BR117</strain>
    </source>
</reference>
<dbReference type="InParanoid" id="A0A0L0HVK5"/>
<feature type="region of interest" description="Disordered" evidence="7">
    <location>
        <begin position="1"/>
        <end position="25"/>
    </location>
</feature>
<proteinExistence type="inferred from homology"/>
<gene>
    <name evidence="9" type="ORF">SPPG_00807</name>
</gene>
<sequence length="321" mass="36273">MSLFSRPKKQSEGPSPSPLQDGRRKQITSLHTHQLAVRELQPDTVYEVTTTTPSSLTLQLTITLPPTFPDTPPSIKVKPPVQHAWVDKAGYVIGHERLARWDAGQGIVLGRLLREIIQEFAIRPPSRPEHSYQHHHSPTTTSVPGPSLMHPQHAPIPEFPEVDHLSLEELDDLLKNEEALGLFFEQMEHVKSMRQVHADLVVGNEALARRNLEKENEINALKSSLTEQVTLMRSQKNLFDENSKIREDELMRFGSDYITSKLRAALSQSDELSDSIATSFVDGKLGVDDFLKQFRDVRKVYHLRAAKLERISREPGLLSAP</sequence>
<dbReference type="PANTHER" id="PTHR13678:SF2">
    <property type="entry name" value="VACUOLAR PROTEIN SORTING-ASSOCIATED PROTEIN 37A"/>
    <property type="match status" value="1"/>
</dbReference>
<keyword evidence="3 6" id="KW-0813">Transport</keyword>
<feature type="region of interest" description="Disordered" evidence="7">
    <location>
        <begin position="125"/>
        <end position="157"/>
    </location>
</feature>
<organism evidence="9 10">
    <name type="scientific">Spizellomyces punctatus (strain DAOM BR117)</name>
    <dbReference type="NCBI Taxonomy" id="645134"/>
    <lineage>
        <taxon>Eukaryota</taxon>
        <taxon>Fungi</taxon>
        <taxon>Fungi incertae sedis</taxon>
        <taxon>Chytridiomycota</taxon>
        <taxon>Chytridiomycota incertae sedis</taxon>
        <taxon>Chytridiomycetes</taxon>
        <taxon>Spizellomycetales</taxon>
        <taxon>Spizellomycetaceae</taxon>
        <taxon>Spizellomyces</taxon>
    </lineage>
</organism>
<dbReference type="InterPro" id="IPR016135">
    <property type="entry name" value="UBQ-conjugating_enzyme/RWD"/>
</dbReference>
<dbReference type="GO" id="GO:0006612">
    <property type="term" value="P:protein targeting to membrane"/>
    <property type="evidence" value="ECO:0007669"/>
    <property type="project" value="TreeGrafter"/>
</dbReference>
<dbReference type="EMBL" id="KQ257450">
    <property type="protein sequence ID" value="KND05138.1"/>
    <property type="molecule type" value="Genomic_DNA"/>
</dbReference>
<dbReference type="STRING" id="645134.A0A0L0HVK5"/>
<dbReference type="AlphaFoldDB" id="A0A0L0HVK5"/>
<dbReference type="Pfam" id="PF07200">
    <property type="entry name" value="Mod_r"/>
    <property type="match status" value="1"/>
</dbReference>
<name>A0A0L0HVK5_SPIPD</name>
<dbReference type="RefSeq" id="XP_016613177.1">
    <property type="nucleotide sequence ID" value="XM_016749137.1"/>
</dbReference>
<dbReference type="SUPFAM" id="SSF140111">
    <property type="entry name" value="Endosomal sorting complex assembly domain"/>
    <property type="match status" value="1"/>
</dbReference>
<comment type="similarity">
    <text evidence="2">Belongs to the VPS37 family.</text>
</comment>
<dbReference type="OMA" id="HPWCNEH"/>
<dbReference type="InterPro" id="IPR009851">
    <property type="entry name" value="Mod_r"/>
</dbReference>
<evidence type="ECO:0000313" key="9">
    <source>
        <dbReference type="EMBL" id="KND05138.1"/>
    </source>
</evidence>
<evidence type="ECO:0000256" key="1">
    <source>
        <dbReference type="ARBA" id="ARBA00004177"/>
    </source>
</evidence>
<evidence type="ECO:0000259" key="8">
    <source>
        <dbReference type="PROSITE" id="PS51314"/>
    </source>
</evidence>
<keyword evidence="5 6" id="KW-0653">Protein transport</keyword>
<dbReference type="PANTHER" id="PTHR13678">
    <property type="entry name" value="VACUOLAR PROTEIN SORTING-ASSOCIATED PROTEIN 37"/>
    <property type="match status" value="1"/>
</dbReference>
<dbReference type="Proteomes" id="UP000053201">
    <property type="component" value="Unassembled WGS sequence"/>
</dbReference>
<dbReference type="GO" id="GO:0000813">
    <property type="term" value="C:ESCRT I complex"/>
    <property type="evidence" value="ECO:0007669"/>
    <property type="project" value="UniProtKB-ARBA"/>
</dbReference>
<dbReference type="OrthoDB" id="10260857at2759"/>